<protein>
    <submittedName>
        <fullName evidence="1">Uncharacterized protein</fullName>
    </submittedName>
</protein>
<reference evidence="1 2" key="1">
    <citation type="submission" date="2023-01" db="EMBL/GenBank/DDBJ databases">
        <authorList>
            <person name="Kreplak J."/>
        </authorList>
    </citation>
    <scope>NUCLEOTIDE SEQUENCE [LARGE SCALE GENOMIC DNA]</scope>
</reference>
<dbReference type="AlphaFoldDB" id="A0AAV1BDE8"/>
<dbReference type="EMBL" id="OX451741">
    <property type="protein sequence ID" value="CAI8619587.1"/>
    <property type="molecule type" value="Genomic_DNA"/>
</dbReference>
<gene>
    <name evidence="1" type="ORF">VFH_VI178480</name>
</gene>
<evidence type="ECO:0000313" key="2">
    <source>
        <dbReference type="Proteomes" id="UP001157006"/>
    </source>
</evidence>
<dbReference type="Proteomes" id="UP001157006">
    <property type="component" value="Chromosome 6"/>
</dbReference>
<keyword evidence="2" id="KW-1185">Reference proteome</keyword>
<evidence type="ECO:0000313" key="1">
    <source>
        <dbReference type="EMBL" id="CAI8619587.1"/>
    </source>
</evidence>
<sequence>MRGGDIIFCKTKNRNGEKDFCFIFYKPHFLSLYHSISIHHIQPTYSLVLPFLSHGQILRWNPSVRCYIQAPNTNPHANASVLFNIKTTYRPPSSSLIPTSHYLFSTRTILRSPFILRPSFLCSAHRPNEQPPINFISTSQPLSTAHQLRRCPPTFEAVIPVLAAPYLCSTIISIF</sequence>
<organism evidence="1 2">
    <name type="scientific">Vicia faba</name>
    <name type="common">Broad bean</name>
    <name type="synonym">Faba vulgaris</name>
    <dbReference type="NCBI Taxonomy" id="3906"/>
    <lineage>
        <taxon>Eukaryota</taxon>
        <taxon>Viridiplantae</taxon>
        <taxon>Streptophyta</taxon>
        <taxon>Embryophyta</taxon>
        <taxon>Tracheophyta</taxon>
        <taxon>Spermatophyta</taxon>
        <taxon>Magnoliopsida</taxon>
        <taxon>eudicotyledons</taxon>
        <taxon>Gunneridae</taxon>
        <taxon>Pentapetalae</taxon>
        <taxon>rosids</taxon>
        <taxon>fabids</taxon>
        <taxon>Fabales</taxon>
        <taxon>Fabaceae</taxon>
        <taxon>Papilionoideae</taxon>
        <taxon>50 kb inversion clade</taxon>
        <taxon>NPAAA clade</taxon>
        <taxon>Hologalegina</taxon>
        <taxon>IRL clade</taxon>
        <taxon>Fabeae</taxon>
        <taxon>Vicia</taxon>
    </lineage>
</organism>
<name>A0AAV1BDE8_VICFA</name>
<proteinExistence type="predicted"/>
<accession>A0AAV1BDE8</accession>